<organism evidence="1 2">
    <name type="scientific">Wuchereria bancrofti</name>
    <dbReference type="NCBI Taxonomy" id="6293"/>
    <lineage>
        <taxon>Eukaryota</taxon>
        <taxon>Metazoa</taxon>
        <taxon>Ecdysozoa</taxon>
        <taxon>Nematoda</taxon>
        <taxon>Chromadorea</taxon>
        <taxon>Rhabditida</taxon>
        <taxon>Spirurina</taxon>
        <taxon>Spiruromorpha</taxon>
        <taxon>Filarioidea</taxon>
        <taxon>Onchocercidae</taxon>
        <taxon>Wuchereria</taxon>
    </lineage>
</organism>
<name>J9ETV5_WUCBA</name>
<accession>J9ETV5</accession>
<gene>
    <name evidence="1" type="ORF">WUBG_03499</name>
</gene>
<dbReference type="AlphaFoldDB" id="J9ETV5"/>
<comment type="caution">
    <text evidence="1">The sequence shown here is derived from an EMBL/GenBank/DDBJ whole genome shotgun (WGS) entry which is preliminary data.</text>
</comment>
<protein>
    <submittedName>
        <fullName evidence="1">Uncharacterized protein</fullName>
    </submittedName>
</protein>
<reference evidence="2" key="1">
    <citation type="submission" date="2012-08" db="EMBL/GenBank/DDBJ databases">
        <title>The Genome Sequence of Wuchereria bancrofti.</title>
        <authorList>
            <person name="Nutman T.B."/>
            <person name="Fink D.L."/>
            <person name="Russ C."/>
            <person name="Young S."/>
            <person name="Zeng Q."/>
            <person name="Koehrsen M."/>
            <person name="Alvarado L."/>
            <person name="Berlin A."/>
            <person name="Chapman S.B."/>
            <person name="Chen Z."/>
            <person name="Freedman E."/>
            <person name="Gellesch M."/>
            <person name="Goldberg J."/>
            <person name="Griggs A."/>
            <person name="Gujja S."/>
            <person name="Heilman E.R."/>
            <person name="Heiman D."/>
            <person name="Hepburn T."/>
            <person name="Howarth C."/>
            <person name="Jen D."/>
            <person name="Larson L."/>
            <person name="Lewis B."/>
            <person name="Mehta T."/>
            <person name="Park D."/>
            <person name="Pearson M."/>
            <person name="Roberts A."/>
            <person name="Saif S."/>
            <person name="Shea T."/>
            <person name="Shenoy N."/>
            <person name="Sisk P."/>
            <person name="Stolte C."/>
            <person name="Sykes S."/>
            <person name="Walk T."/>
            <person name="White J."/>
            <person name="Yandava C."/>
            <person name="Haas B."/>
            <person name="Henn M.R."/>
            <person name="Nusbaum C."/>
            <person name="Birren B."/>
        </authorList>
    </citation>
    <scope>NUCLEOTIDE SEQUENCE [LARGE SCALE GENOMIC DNA]</scope>
    <source>
        <strain evidence="2">NA</strain>
    </source>
</reference>
<proteinExistence type="predicted"/>
<evidence type="ECO:0000313" key="2">
    <source>
        <dbReference type="Proteomes" id="UP000004810"/>
    </source>
</evidence>
<dbReference type="Proteomes" id="UP000004810">
    <property type="component" value="Unassembled WGS sequence"/>
</dbReference>
<sequence>MARQATVKYFQLSLSEMREFWSNSEGHWGGQCQVHLVKSTAKQRMERLRGTDAYLNCLQRGETAKNQRNYVFMAHSITKRYVLAMAGTYQPRKTKREKMDSIIITNCMKGQRAIQQNLQEIRKKDRRLKQLKLLKSFKNNLWFVTDPETPKLTNLRGEICQEMWSVGIA</sequence>
<evidence type="ECO:0000313" key="1">
    <source>
        <dbReference type="EMBL" id="EJW85593.1"/>
    </source>
</evidence>
<dbReference type="EMBL" id="ADBV01001079">
    <property type="protein sequence ID" value="EJW85593.1"/>
    <property type="molecule type" value="Genomic_DNA"/>
</dbReference>